<dbReference type="EMBL" id="FPHM01000226">
    <property type="protein sequence ID" value="SFV71293.1"/>
    <property type="molecule type" value="Genomic_DNA"/>
</dbReference>
<dbReference type="AlphaFoldDB" id="A0A1W1CZX6"/>
<dbReference type="InterPro" id="IPR011600">
    <property type="entry name" value="Pept_C14_caspase"/>
</dbReference>
<dbReference type="PANTHER" id="PTHR48104">
    <property type="entry name" value="METACASPASE-4"/>
    <property type="match status" value="1"/>
</dbReference>
<reference evidence="2" key="1">
    <citation type="submission" date="2016-10" db="EMBL/GenBank/DDBJ databases">
        <authorList>
            <person name="de Groot N.N."/>
        </authorList>
    </citation>
    <scope>NUCLEOTIDE SEQUENCE</scope>
</reference>
<gene>
    <name evidence="2" type="ORF">MNB_SV-13-833</name>
</gene>
<evidence type="ECO:0000259" key="1">
    <source>
        <dbReference type="Pfam" id="PF00656"/>
    </source>
</evidence>
<proteinExistence type="predicted"/>
<evidence type="ECO:0000313" key="2">
    <source>
        <dbReference type="EMBL" id="SFV71293.1"/>
    </source>
</evidence>
<dbReference type="Gene3D" id="3.40.50.1460">
    <property type="match status" value="1"/>
</dbReference>
<dbReference type="GO" id="GO:0006508">
    <property type="term" value="P:proteolysis"/>
    <property type="evidence" value="ECO:0007669"/>
    <property type="project" value="InterPro"/>
</dbReference>
<dbReference type="PANTHER" id="PTHR48104:SF30">
    <property type="entry name" value="METACASPASE-1"/>
    <property type="match status" value="1"/>
</dbReference>
<feature type="domain" description="Peptidase C14 caspase" evidence="1">
    <location>
        <begin position="20"/>
        <end position="180"/>
    </location>
</feature>
<protein>
    <submittedName>
        <fullName evidence="2">Metacaspase</fullName>
    </submittedName>
</protein>
<sequence>MKPLFLLTCLIAQPLLAIDYALVIGIGNYQDPSVQKLSNAKNDVTNYNHILNHWNVNKKNRIVLLNKNATKANIINSLSSIAENIKKNDRFFMFFSGHGTSLFDENYEEQLQKAGLKNLMQNSGAILPYDFNPNRLSETLIIGKRKLSKYIKEIDQKGVKSLIVFDACFAENSIRNKSNKWINRTPHILTNNQSYPYKNIIYIASSIIQSQSGTFSPILEECLNKSKNLNKLKICINKEISNSMQIPAILSNQGKTTIFK</sequence>
<organism evidence="2">
    <name type="scientific">hydrothermal vent metagenome</name>
    <dbReference type="NCBI Taxonomy" id="652676"/>
    <lineage>
        <taxon>unclassified sequences</taxon>
        <taxon>metagenomes</taxon>
        <taxon>ecological metagenomes</taxon>
    </lineage>
</organism>
<dbReference type="GO" id="GO:0004197">
    <property type="term" value="F:cysteine-type endopeptidase activity"/>
    <property type="evidence" value="ECO:0007669"/>
    <property type="project" value="InterPro"/>
</dbReference>
<dbReference type="InterPro" id="IPR050452">
    <property type="entry name" value="Metacaspase"/>
</dbReference>
<dbReference type="GO" id="GO:0005737">
    <property type="term" value="C:cytoplasm"/>
    <property type="evidence" value="ECO:0007669"/>
    <property type="project" value="TreeGrafter"/>
</dbReference>
<accession>A0A1W1CZX6</accession>
<dbReference type="InterPro" id="IPR029030">
    <property type="entry name" value="Caspase-like_dom_sf"/>
</dbReference>
<name>A0A1W1CZX6_9ZZZZ</name>
<dbReference type="Pfam" id="PF00656">
    <property type="entry name" value="Peptidase_C14"/>
    <property type="match status" value="1"/>
</dbReference>
<dbReference type="SUPFAM" id="SSF52129">
    <property type="entry name" value="Caspase-like"/>
    <property type="match status" value="1"/>
</dbReference>